<dbReference type="PANTHER" id="PTHR21040:SF6">
    <property type="entry name" value="HEXOSAMINIDASE D"/>
    <property type="match status" value="1"/>
</dbReference>
<protein>
    <submittedName>
        <fullName evidence="3">Hexosaminidase D-like</fullName>
    </submittedName>
</protein>
<dbReference type="PANTHER" id="PTHR21040">
    <property type="entry name" value="BCDNA.GH04120"/>
    <property type="match status" value="1"/>
</dbReference>
<dbReference type="GeneID" id="103604968"/>
<evidence type="ECO:0000256" key="1">
    <source>
        <dbReference type="SAM" id="MobiDB-lite"/>
    </source>
</evidence>
<reference evidence="3" key="1">
    <citation type="submission" date="2025-08" db="UniProtKB">
        <authorList>
            <consortium name="RefSeq"/>
        </authorList>
    </citation>
    <scope>IDENTIFICATION</scope>
</reference>
<gene>
    <name evidence="3" type="primary">LOC103604968</name>
</gene>
<feature type="region of interest" description="Disordered" evidence="1">
    <location>
        <begin position="125"/>
        <end position="175"/>
    </location>
</feature>
<dbReference type="RefSeq" id="XP_008587775.1">
    <property type="nucleotide sequence ID" value="XM_008589553.1"/>
</dbReference>
<feature type="region of interest" description="Disordered" evidence="1">
    <location>
        <begin position="408"/>
        <end position="428"/>
    </location>
</feature>
<name>A0ABM0S4I4_GALVR</name>
<accession>A0ABM0S4I4</accession>
<sequence>MGCFAAVSGQVCGPGVRVQGRGGQLSLQELLTTCFPVRTVLLMEKYRECGFPRLWAASAFKGATGASQALPPIEHHLRNHAQWLQVAGSGPADTLQGIVLTGWQRHADAGGIRSAPAVPERRAPCRSHCTAGTSLPASPLSPGSEGHPRRTHRPRWLASEPQSAPPSSPQGLQLDAWPAWNGPSNRFCLWLVSGEFADYVKSRVESFLGISSLDITDSVSEGAGSFPGSSILALVTQVSLHLRSSVDALLEGNRYVTGWFSPYHRRRNLIHPVMVQHIQPEALSLLARWSSLVQELEAALQLVFYPDAVEEWLEENVLPSMQRLQSLLQDLSQAAAPQPPSTGPTPDTGRECRVRAHGSRPPSLLARWSSLVQELEAALQLVFYPDAVEEWLEENVLPSMQRLQSLLQDLSQAAAPQPPSTGPTPDTG</sequence>
<evidence type="ECO:0000313" key="2">
    <source>
        <dbReference type="Proteomes" id="UP000694923"/>
    </source>
</evidence>
<organism evidence="2 3">
    <name type="scientific">Galeopterus variegatus</name>
    <name type="common">Malayan flying lemur</name>
    <name type="synonym">Cynocephalus variegatus</name>
    <dbReference type="NCBI Taxonomy" id="482537"/>
    <lineage>
        <taxon>Eukaryota</taxon>
        <taxon>Metazoa</taxon>
        <taxon>Chordata</taxon>
        <taxon>Craniata</taxon>
        <taxon>Vertebrata</taxon>
        <taxon>Euteleostomi</taxon>
        <taxon>Mammalia</taxon>
        <taxon>Eutheria</taxon>
        <taxon>Euarchontoglires</taxon>
        <taxon>Dermoptera</taxon>
        <taxon>Cynocephalidae</taxon>
        <taxon>Galeopterus</taxon>
    </lineage>
</organism>
<evidence type="ECO:0000313" key="3">
    <source>
        <dbReference type="RefSeq" id="XP_008587775.1"/>
    </source>
</evidence>
<dbReference type="Proteomes" id="UP000694923">
    <property type="component" value="Unplaced"/>
</dbReference>
<dbReference type="InterPro" id="IPR038901">
    <property type="entry name" value="HEXDC-like"/>
</dbReference>
<proteinExistence type="predicted"/>
<keyword evidence="2" id="KW-1185">Reference proteome</keyword>
<feature type="region of interest" description="Disordered" evidence="1">
    <location>
        <begin position="332"/>
        <end position="356"/>
    </location>
</feature>